<accession>A0A382NTR1</accession>
<evidence type="ECO:0000313" key="2">
    <source>
        <dbReference type="EMBL" id="SVC64040.1"/>
    </source>
</evidence>
<feature type="non-terminal residue" evidence="2">
    <location>
        <position position="99"/>
    </location>
</feature>
<protein>
    <submittedName>
        <fullName evidence="2">Uncharacterized protein</fullName>
    </submittedName>
</protein>
<dbReference type="SUPFAM" id="SSF50129">
    <property type="entry name" value="GroES-like"/>
    <property type="match status" value="1"/>
</dbReference>
<proteinExistence type="predicted"/>
<sequence>MTALHLVGNGGPEKLVLRHDVPVPVPTDDEVLVRVRACAMNNTDVNTRVGWYSKSVTGATVTEGFAEDESVGDVAEDATWGGSGMTFPRIQGADPCGEV</sequence>
<feature type="region of interest" description="Disordered" evidence="1">
    <location>
        <begin position="70"/>
        <end position="99"/>
    </location>
</feature>
<gene>
    <name evidence="2" type="ORF">METZ01_LOCUS316894</name>
</gene>
<dbReference type="AlphaFoldDB" id="A0A382NTR1"/>
<dbReference type="Gene3D" id="3.90.180.10">
    <property type="entry name" value="Medium-chain alcohol dehydrogenases, catalytic domain"/>
    <property type="match status" value="1"/>
</dbReference>
<name>A0A382NTR1_9ZZZZ</name>
<reference evidence="2" key="1">
    <citation type="submission" date="2018-05" db="EMBL/GenBank/DDBJ databases">
        <authorList>
            <person name="Lanie J.A."/>
            <person name="Ng W.-L."/>
            <person name="Kazmierczak K.M."/>
            <person name="Andrzejewski T.M."/>
            <person name="Davidsen T.M."/>
            <person name="Wayne K.J."/>
            <person name="Tettelin H."/>
            <person name="Glass J.I."/>
            <person name="Rusch D."/>
            <person name="Podicherti R."/>
            <person name="Tsui H.-C.T."/>
            <person name="Winkler M.E."/>
        </authorList>
    </citation>
    <scope>NUCLEOTIDE SEQUENCE</scope>
</reference>
<evidence type="ECO:0000256" key="1">
    <source>
        <dbReference type="SAM" id="MobiDB-lite"/>
    </source>
</evidence>
<dbReference type="EMBL" id="UINC01102424">
    <property type="protein sequence ID" value="SVC64040.1"/>
    <property type="molecule type" value="Genomic_DNA"/>
</dbReference>
<organism evidence="2">
    <name type="scientific">marine metagenome</name>
    <dbReference type="NCBI Taxonomy" id="408172"/>
    <lineage>
        <taxon>unclassified sequences</taxon>
        <taxon>metagenomes</taxon>
        <taxon>ecological metagenomes</taxon>
    </lineage>
</organism>
<dbReference type="InterPro" id="IPR011032">
    <property type="entry name" value="GroES-like_sf"/>
</dbReference>